<dbReference type="Gene3D" id="3.40.710.10">
    <property type="entry name" value="DD-peptidase/beta-lactamase superfamily"/>
    <property type="match status" value="1"/>
</dbReference>
<feature type="domain" description="Penicillin-binding protein dimerisation" evidence="5">
    <location>
        <begin position="48"/>
        <end position="194"/>
    </location>
</feature>
<dbReference type="Pfam" id="PF00905">
    <property type="entry name" value="Transpeptidase"/>
    <property type="match status" value="1"/>
</dbReference>
<reference evidence="6" key="1">
    <citation type="journal article" date="2021" name="bioRxiv">
        <title>Unraveling nitrogen, sulfur and carbon metabolic pathways and microbial community transcriptional responses to substrate deprivation and toxicity stresses in a bioreactor mimicking anoxic brackish coastal sediment conditions.</title>
        <authorList>
            <person name="Martins P.D."/>
            <person name="Echeveste M.J."/>
            <person name="Arshad A."/>
            <person name="Kurth J."/>
            <person name="Ouboter H."/>
            <person name="Jetten M.S.M."/>
            <person name="Welte C.U."/>
        </authorList>
    </citation>
    <scope>NUCLEOTIDE SEQUENCE</scope>
    <source>
        <strain evidence="6">MAG_39</strain>
    </source>
</reference>
<gene>
    <name evidence="6" type="ORF">K8I29_17815</name>
</gene>
<evidence type="ECO:0000256" key="1">
    <source>
        <dbReference type="ARBA" id="ARBA00004370"/>
    </source>
</evidence>
<dbReference type="EMBL" id="JAIOIV010000133">
    <property type="protein sequence ID" value="MBZ0158058.1"/>
    <property type="molecule type" value="Genomic_DNA"/>
</dbReference>
<organism evidence="6 7">
    <name type="scientific">Candidatus Nitrobium versatile</name>
    <dbReference type="NCBI Taxonomy" id="2884831"/>
    <lineage>
        <taxon>Bacteria</taxon>
        <taxon>Pseudomonadati</taxon>
        <taxon>Nitrospirota</taxon>
        <taxon>Nitrospiria</taxon>
        <taxon>Nitrospirales</taxon>
        <taxon>Nitrospiraceae</taxon>
        <taxon>Candidatus Nitrobium</taxon>
    </lineage>
</organism>
<dbReference type="GO" id="GO:0005886">
    <property type="term" value="C:plasma membrane"/>
    <property type="evidence" value="ECO:0007669"/>
    <property type="project" value="TreeGrafter"/>
</dbReference>
<dbReference type="InterPro" id="IPR036138">
    <property type="entry name" value="PBP_dimer_sf"/>
</dbReference>
<proteinExistence type="predicted"/>
<dbReference type="AlphaFoldDB" id="A0A953M320"/>
<evidence type="ECO:0000313" key="7">
    <source>
        <dbReference type="Proteomes" id="UP000705867"/>
    </source>
</evidence>
<dbReference type="SUPFAM" id="SSF56519">
    <property type="entry name" value="Penicillin binding protein dimerisation domain"/>
    <property type="match status" value="1"/>
</dbReference>
<dbReference type="GO" id="GO:0071555">
    <property type="term" value="P:cell wall organization"/>
    <property type="evidence" value="ECO:0007669"/>
    <property type="project" value="TreeGrafter"/>
</dbReference>
<dbReference type="GO" id="GO:0004180">
    <property type="term" value="F:carboxypeptidase activity"/>
    <property type="evidence" value="ECO:0007669"/>
    <property type="project" value="UniProtKB-KW"/>
</dbReference>
<evidence type="ECO:0000259" key="5">
    <source>
        <dbReference type="Pfam" id="PF03717"/>
    </source>
</evidence>
<dbReference type="InterPro" id="IPR012338">
    <property type="entry name" value="Beta-lactam/transpept-like"/>
</dbReference>
<dbReference type="Proteomes" id="UP000705867">
    <property type="component" value="Unassembled WGS sequence"/>
</dbReference>
<dbReference type="InterPro" id="IPR001460">
    <property type="entry name" value="PCN-bd_Tpept"/>
</dbReference>
<accession>A0A953M320</accession>
<evidence type="ECO:0000256" key="2">
    <source>
        <dbReference type="ARBA" id="ARBA00022645"/>
    </source>
</evidence>
<protein>
    <submittedName>
        <fullName evidence="6">Penicillin-binding protein 2</fullName>
    </submittedName>
</protein>
<dbReference type="GO" id="GO:0008658">
    <property type="term" value="F:penicillin binding"/>
    <property type="evidence" value="ECO:0007669"/>
    <property type="project" value="InterPro"/>
</dbReference>
<dbReference type="InterPro" id="IPR050515">
    <property type="entry name" value="Beta-lactam/transpept"/>
</dbReference>
<reference evidence="6" key="2">
    <citation type="submission" date="2021-08" db="EMBL/GenBank/DDBJ databases">
        <authorList>
            <person name="Dalcin Martins P."/>
        </authorList>
    </citation>
    <scope>NUCLEOTIDE SEQUENCE</scope>
    <source>
        <strain evidence="6">MAG_39</strain>
    </source>
</reference>
<keyword evidence="2" id="KW-0121">Carboxypeptidase</keyword>
<dbReference type="PANTHER" id="PTHR30627:SF1">
    <property type="entry name" value="PEPTIDOGLYCAN D,D-TRANSPEPTIDASE FTSI"/>
    <property type="match status" value="1"/>
</dbReference>
<dbReference type="SUPFAM" id="SSF56601">
    <property type="entry name" value="beta-lactamase/transpeptidase-like"/>
    <property type="match status" value="1"/>
</dbReference>
<keyword evidence="2" id="KW-0645">Protease</keyword>
<dbReference type="Pfam" id="PF03717">
    <property type="entry name" value="PBP_dimer"/>
    <property type="match status" value="1"/>
</dbReference>
<sequence length="564" mass="61748">MRKRSTLLAVLVVLGFVAVVARLADIMLANHKWFLVKAVGQQTKKELIPVKRGIIVDRKGRELAINLETESLYCDPAEVVAPERVASTLSRAMDRNPDFIRAKLTAGNRFNWIERKLDAGQAQRIRELKLKGIGFAPEIKRFYPKGMLASHLIGYVGIDNNGLEGIEQRYDKYLSAQGEKISVRRDAKGNVLSEGMTREIKGNNVVLTIDEGLQYIVEKNLDAAMEQWKAASATAIMMDPYSGELLALASRPHFDLNNPAGVTAAQRRNRSITDCYEPGSTFKIVVGVAALEEGLVSPDTKFDCSAGFIEVGGRKIRDAHRHDVLSFKEVIQKSSNVGSIKIGLALGKDKVYQYVKKFGFGEKTGIDLTGEVSGWIRPPARWSGMSIGSISIGQEVAVTPLQVVRSYAVVANGGFLVRPHVVAEIRSPSGHTLYQAAPEKKRIFSEKTIGTFRQILKTVTEEGGTATGAAVDGNQVAGKTGTAQLIDPGTRRYSKDKFVSSFVGFVPADNPKIVMIVVIHEPKGAHYGGVVAGPVFKKIADESLSYMSVPRDDFEEKRLLLVSY</sequence>
<keyword evidence="2" id="KW-0378">Hydrolase</keyword>
<dbReference type="PANTHER" id="PTHR30627">
    <property type="entry name" value="PEPTIDOGLYCAN D,D-TRANSPEPTIDASE"/>
    <property type="match status" value="1"/>
</dbReference>
<evidence type="ECO:0000259" key="4">
    <source>
        <dbReference type="Pfam" id="PF00905"/>
    </source>
</evidence>
<comment type="caution">
    <text evidence="6">The sequence shown here is derived from an EMBL/GenBank/DDBJ whole genome shotgun (WGS) entry which is preliminary data.</text>
</comment>
<comment type="subcellular location">
    <subcellularLocation>
        <location evidence="1">Membrane</location>
    </subcellularLocation>
</comment>
<evidence type="ECO:0000256" key="3">
    <source>
        <dbReference type="ARBA" id="ARBA00023136"/>
    </source>
</evidence>
<name>A0A953M320_9BACT</name>
<keyword evidence="3" id="KW-0472">Membrane</keyword>
<evidence type="ECO:0000313" key="6">
    <source>
        <dbReference type="EMBL" id="MBZ0158058.1"/>
    </source>
</evidence>
<dbReference type="Gene3D" id="3.90.1310.10">
    <property type="entry name" value="Penicillin-binding protein 2a (Domain 2)"/>
    <property type="match status" value="1"/>
</dbReference>
<feature type="domain" description="Penicillin-binding protein transpeptidase" evidence="4">
    <location>
        <begin position="234"/>
        <end position="540"/>
    </location>
</feature>
<dbReference type="InterPro" id="IPR005311">
    <property type="entry name" value="PBP_dimer"/>
</dbReference>
<dbReference type="Gene3D" id="3.30.450.330">
    <property type="match status" value="1"/>
</dbReference>